<gene>
    <name evidence="2" type="ORF">ACAT0790_LOCUS65366</name>
</gene>
<proteinExistence type="predicted"/>
<accession>A0A7S1WUC2</accession>
<protein>
    <submittedName>
        <fullName evidence="2">Uncharacterized protein</fullName>
    </submittedName>
</protein>
<dbReference type="AlphaFoldDB" id="A0A7S1WUC2"/>
<organism evidence="2">
    <name type="scientific">Alexandrium catenella</name>
    <name type="common">Red tide dinoflagellate</name>
    <name type="synonym">Gonyaulax catenella</name>
    <dbReference type="NCBI Taxonomy" id="2925"/>
    <lineage>
        <taxon>Eukaryota</taxon>
        <taxon>Sar</taxon>
        <taxon>Alveolata</taxon>
        <taxon>Dinophyceae</taxon>
        <taxon>Gonyaulacales</taxon>
        <taxon>Pyrocystaceae</taxon>
        <taxon>Alexandrium</taxon>
    </lineage>
</organism>
<evidence type="ECO:0000313" key="2">
    <source>
        <dbReference type="EMBL" id="CAD9188592.1"/>
    </source>
</evidence>
<keyword evidence="1" id="KW-0732">Signal</keyword>
<dbReference type="EMBL" id="HBGE01109623">
    <property type="protein sequence ID" value="CAD9188592.1"/>
    <property type="molecule type" value="Transcribed_RNA"/>
</dbReference>
<feature type="signal peptide" evidence="1">
    <location>
        <begin position="1"/>
        <end position="16"/>
    </location>
</feature>
<evidence type="ECO:0000256" key="1">
    <source>
        <dbReference type="SAM" id="SignalP"/>
    </source>
</evidence>
<feature type="chain" id="PRO_5031213846" evidence="1">
    <location>
        <begin position="17"/>
        <end position="395"/>
    </location>
</feature>
<sequence>MARWAAVSLCVSFAGGSRVVEELSDILGDTAALGPAEVYQDEHLHAFVNMGDGGCYQHLVDKDSGEFRSPRDSKDYELKFCPFPDIKDKVQAEYRRLLKEWYTLATRLPCKEPGEYAKDNPCGTMAPFAVSDLGAACVTGGPKELHAQYRLAFKGQAMKVKNEEFCNVMMHLPLMWDAVGFDASGVVLQSSKLRPKWTFNGFPHKHGGRTLADASTSKPLKPLGPSEKVRLALRALLPTYFLRSYAAGGSSPPGSIATSPTKYKSQLELVNYYVKWKNLDHNKVLSVENTFENKKLISGEALDRDSSKTGCAEVIDCARGPGKVCGLCSEKGSPCADLENLDPNLCQPHSLLGTCPDNTRECEAEEPATCQCHTAGSEHFTADLAAAIEEIVIPE</sequence>
<reference evidence="2" key="1">
    <citation type="submission" date="2021-01" db="EMBL/GenBank/DDBJ databases">
        <authorList>
            <person name="Corre E."/>
            <person name="Pelletier E."/>
            <person name="Niang G."/>
            <person name="Scheremetjew M."/>
            <person name="Finn R."/>
            <person name="Kale V."/>
            <person name="Holt S."/>
            <person name="Cochrane G."/>
            <person name="Meng A."/>
            <person name="Brown T."/>
            <person name="Cohen L."/>
        </authorList>
    </citation>
    <scope>NUCLEOTIDE SEQUENCE</scope>
    <source>
        <strain evidence="2">OF101</strain>
    </source>
</reference>
<name>A0A7S1WUC2_ALECA</name>